<protein>
    <submittedName>
        <fullName evidence="1">Uncharacterized protein</fullName>
    </submittedName>
</protein>
<reference evidence="1" key="1">
    <citation type="submission" date="2023-06" db="EMBL/GenBank/DDBJ databases">
        <title>Reference genome for the Northern bat (Eptesicus nilssonii), a most northern bat species.</title>
        <authorList>
            <person name="Laine V.N."/>
            <person name="Pulliainen A.T."/>
            <person name="Lilley T.M."/>
        </authorList>
    </citation>
    <scope>NUCLEOTIDE SEQUENCE</scope>
    <source>
        <strain evidence="1">BLF_Eptnil</strain>
        <tissue evidence="1">Kidney</tissue>
    </source>
</reference>
<organism evidence="1 2">
    <name type="scientific">Cnephaeus nilssonii</name>
    <name type="common">Northern bat</name>
    <name type="synonym">Eptesicus nilssonii</name>
    <dbReference type="NCBI Taxonomy" id="3371016"/>
    <lineage>
        <taxon>Eukaryota</taxon>
        <taxon>Metazoa</taxon>
        <taxon>Chordata</taxon>
        <taxon>Craniata</taxon>
        <taxon>Vertebrata</taxon>
        <taxon>Euteleostomi</taxon>
        <taxon>Mammalia</taxon>
        <taxon>Eutheria</taxon>
        <taxon>Laurasiatheria</taxon>
        <taxon>Chiroptera</taxon>
        <taxon>Yangochiroptera</taxon>
        <taxon>Vespertilionidae</taxon>
        <taxon>Cnephaeus</taxon>
    </lineage>
</organism>
<evidence type="ECO:0000313" key="1">
    <source>
        <dbReference type="EMBL" id="KAK1338812.1"/>
    </source>
</evidence>
<feature type="non-terminal residue" evidence="1">
    <location>
        <position position="61"/>
    </location>
</feature>
<comment type="caution">
    <text evidence="1">The sequence shown here is derived from an EMBL/GenBank/DDBJ whole genome shotgun (WGS) entry which is preliminary data.</text>
</comment>
<dbReference type="Proteomes" id="UP001177744">
    <property type="component" value="Unassembled WGS sequence"/>
</dbReference>
<keyword evidence="2" id="KW-1185">Reference proteome</keyword>
<dbReference type="EMBL" id="JAULJE010000009">
    <property type="protein sequence ID" value="KAK1338812.1"/>
    <property type="molecule type" value="Genomic_DNA"/>
</dbReference>
<proteinExistence type="predicted"/>
<evidence type="ECO:0000313" key="2">
    <source>
        <dbReference type="Proteomes" id="UP001177744"/>
    </source>
</evidence>
<accession>A0AA40HWY9</accession>
<sequence length="61" mass="7200">MTVDFIRLKNYRNDQSTTDIKQHNPKLITVSSLLVKRTPPAWPVWLSGLMWTQNQEVTVRF</sequence>
<gene>
    <name evidence="1" type="ORF">QTO34_019471</name>
</gene>
<dbReference type="AlphaFoldDB" id="A0AA40HWY9"/>
<name>A0AA40HWY9_CNENI</name>